<feature type="domain" description="Secretin/TonB short N-terminal" evidence="19">
    <location>
        <begin position="67"/>
        <end position="118"/>
    </location>
</feature>
<dbReference type="OrthoDB" id="5346107at2"/>
<evidence type="ECO:0000256" key="1">
    <source>
        <dbReference type="ARBA" id="ARBA00004571"/>
    </source>
</evidence>
<keyword evidence="4 14" id="KW-1134">Transmembrane beta strand</keyword>
<evidence type="ECO:0000256" key="10">
    <source>
        <dbReference type="ARBA" id="ARBA00023077"/>
    </source>
</evidence>
<dbReference type="RefSeq" id="WP_076411220.1">
    <property type="nucleotide sequence ID" value="NZ_AP028040.1"/>
</dbReference>
<keyword evidence="11 14" id="KW-0472">Membrane</keyword>
<comment type="caution">
    <text evidence="20">The sequence shown here is derived from an EMBL/GenBank/DDBJ whole genome shotgun (WGS) entry which is preliminary data.</text>
</comment>
<evidence type="ECO:0000256" key="4">
    <source>
        <dbReference type="ARBA" id="ARBA00022452"/>
    </source>
</evidence>
<comment type="similarity">
    <text evidence="2 14 16">Belongs to the TonB-dependent receptor family.</text>
</comment>
<dbReference type="PROSITE" id="PS52016">
    <property type="entry name" value="TONB_DEPENDENT_REC_3"/>
    <property type="match status" value="1"/>
</dbReference>
<dbReference type="InterPro" id="IPR010105">
    <property type="entry name" value="TonB_sidphr_rcpt"/>
</dbReference>
<evidence type="ECO:0000256" key="15">
    <source>
        <dbReference type="PROSITE-ProRule" id="PRU10144"/>
    </source>
</evidence>
<sequence length="804" mass="85296">MAANPPRGLTRAFIATLMLSASATAAAQDATPGGTASRPAQQAAASYDIPAGPLAPALRSLASTAGIALTFTADQVQGKTTAGVKGAYRPAQAFEALLAGTGLQAVQRANQGYVLTPAVNAPITALAPVTVTARSVYELPETYAGGQVARGGHLGLLGNTDYMDTPFSIASYTAQTIQDQQAGSIADVLTTSDSSVRASIGSGNRYDALTIRGFRVDNDEIALNGLYGLVPAYRINPDPVERIEVLRGAGAFLNGMLPWGSVGGSVNIVTKRADDAPLTRFTTEYASDSRWGGHLDLGRRFGDQNQYGLRLNGAFRGGQPRIDGQSTQNGSGSLGLDYRGDRLRLSADIVYQDDWMRAAARGYTVAPGVKVPGAPDPKINLAQRFDTSSAQSLTGLVRAEYDLSDRVSLFGAFGANRFDYNKREAPGATIVSDNGDALSTSTHQKGKTEATSGEIGIRGRIETGPVTHQLVLSGNRLESRTWQGQTRYADYATNIYHPARLADPGAPIAYSPETKTSLSILQSVAVADTLSVRDGLVQLTVGARRQNVNTRSYSPSGDTTNRYDQSATTPSAALVVRPTEQVSLYASYIEALTAGASPPADAANADQVFAPYKSKQYEIGGKLDVGTFGASLALFQIRVPGGIVDPVSKVYSLNGEQRNQGVELNGFGELARGVRLLGGVTWLDAKQRKTQGGLNDGRHAVGAPELQANLTLEWDTSFAPGLTLMGRAIHTSQAYLSADNSQRVPAWTRYDVGGRYKTRVAGKDVTLRATVTNLLDKHYWEANPTGYLISGMPRTLWLSVATEF</sequence>
<keyword evidence="12 20" id="KW-0675">Receptor</keyword>
<feature type="chain" id="PRO_5012751519" evidence="18">
    <location>
        <begin position="28"/>
        <end position="804"/>
    </location>
</feature>
<dbReference type="EMBL" id="MJMN01000011">
    <property type="protein sequence ID" value="OMG89235.1"/>
    <property type="molecule type" value="Genomic_DNA"/>
</dbReference>
<comment type="subcellular location">
    <subcellularLocation>
        <location evidence="1 14">Cell outer membrane</location>
        <topology evidence="1 14">Multi-pass membrane protein</topology>
    </subcellularLocation>
</comment>
<evidence type="ECO:0000256" key="9">
    <source>
        <dbReference type="ARBA" id="ARBA00023065"/>
    </source>
</evidence>
<keyword evidence="8" id="KW-0408">Iron</keyword>
<accession>A0A1R1JV22</accession>
<evidence type="ECO:0000313" key="21">
    <source>
        <dbReference type="Proteomes" id="UP000187251"/>
    </source>
</evidence>
<dbReference type="InterPro" id="IPR011662">
    <property type="entry name" value="Secretin/TonB_short_N"/>
</dbReference>
<evidence type="ECO:0000256" key="8">
    <source>
        <dbReference type="ARBA" id="ARBA00023004"/>
    </source>
</evidence>
<protein>
    <submittedName>
        <fullName evidence="20">TonB-dependent receptor</fullName>
    </submittedName>
</protein>
<evidence type="ECO:0000256" key="14">
    <source>
        <dbReference type="PROSITE-ProRule" id="PRU01360"/>
    </source>
</evidence>
<dbReference type="NCBIfam" id="TIGR01783">
    <property type="entry name" value="TonB-siderophor"/>
    <property type="match status" value="1"/>
</dbReference>
<dbReference type="PROSITE" id="PS01156">
    <property type="entry name" value="TONB_DEPENDENT_REC_2"/>
    <property type="match status" value="1"/>
</dbReference>
<dbReference type="GO" id="GO:0009279">
    <property type="term" value="C:cell outer membrane"/>
    <property type="evidence" value="ECO:0007669"/>
    <property type="project" value="UniProtKB-SubCell"/>
</dbReference>
<dbReference type="Proteomes" id="UP000187251">
    <property type="component" value="Unassembled WGS sequence"/>
</dbReference>
<gene>
    <name evidence="20" type="ORF">BIZ92_24360</name>
</gene>
<dbReference type="PANTHER" id="PTHR32552">
    <property type="entry name" value="FERRICHROME IRON RECEPTOR-RELATED"/>
    <property type="match status" value="1"/>
</dbReference>
<evidence type="ECO:0000256" key="16">
    <source>
        <dbReference type="RuleBase" id="RU003357"/>
    </source>
</evidence>
<feature type="short sequence motif" description="TonB C-terminal box" evidence="15">
    <location>
        <begin position="787"/>
        <end position="804"/>
    </location>
</feature>
<evidence type="ECO:0000256" key="17">
    <source>
        <dbReference type="SAM" id="MobiDB-lite"/>
    </source>
</evidence>
<name>A0A1R1JV22_ALCXX</name>
<organism evidence="20 21">
    <name type="scientific">Alcaligenes xylosoxydans xylosoxydans</name>
    <name type="common">Achromobacter xylosoxidans</name>
    <dbReference type="NCBI Taxonomy" id="85698"/>
    <lineage>
        <taxon>Bacteria</taxon>
        <taxon>Pseudomonadati</taxon>
        <taxon>Pseudomonadota</taxon>
        <taxon>Betaproteobacteria</taxon>
        <taxon>Burkholderiales</taxon>
        <taxon>Alcaligenaceae</taxon>
        <taxon>Achromobacter</taxon>
    </lineage>
</organism>
<keyword evidence="7 18" id="KW-0732">Signal</keyword>
<dbReference type="InterPro" id="IPR039426">
    <property type="entry name" value="TonB-dep_rcpt-like"/>
</dbReference>
<evidence type="ECO:0000256" key="13">
    <source>
        <dbReference type="ARBA" id="ARBA00023237"/>
    </source>
</evidence>
<keyword evidence="9" id="KW-0406">Ion transport</keyword>
<evidence type="ECO:0000256" key="11">
    <source>
        <dbReference type="ARBA" id="ARBA00023136"/>
    </source>
</evidence>
<dbReference type="Pfam" id="PF00593">
    <property type="entry name" value="TonB_dep_Rec_b-barrel"/>
    <property type="match status" value="1"/>
</dbReference>
<evidence type="ECO:0000313" key="20">
    <source>
        <dbReference type="EMBL" id="OMG89235.1"/>
    </source>
</evidence>
<dbReference type="GO" id="GO:0015344">
    <property type="term" value="F:siderophore uptake transmembrane transporter activity"/>
    <property type="evidence" value="ECO:0007669"/>
    <property type="project" value="TreeGrafter"/>
</dbReference>
<evidence type="ECO:0000256" key="3">
    <source>
        <dbReference type="ARBA" id="ARBA00022448"/>
    </source>
</evidence>
<dbReference type="InterPro" id="IPR037066">
    <property type="entry name" value="Plug_dom_sf"/>
</dbReference>
<dbReference type="InterPro" id="IPR000531">
    <property type="entry name" value="Beta-barrel_TonB"/>
</dbReference>
<dbReference type="InterPro" id="IPR010917">
    <property type="entry name" value="TonB_rcpt_CS"/>
</dbReference>
<keyword evidence="3 14" id="KW-0813">Transport</keyword>
<evidence type="ECO:0000256" key="12">
    <source>
        <dbReference type="ARBA" id="ARBA00023170"/>
    </source>
</evidence>
<evidence type="ECO:0000256" key="18">
    <source>
        <dbReference type="SAM" id="SignalP"/>
    </source>
</evidence>
<dbReference type="Gene3D" id="2.40.170.20">
    <property type="entry name" value="TonB-dependent receptor, beta-barrel domain"/>
    <property type="match status" value="1"/>
</dbReference>
<keyword evidence="10 16" id="KW-0798">TonB box</keyword>
<evidence type="ECO:0000256" key="2">
    <source>
        <dbReference type="ARBA" id="ARBA00009810"/>
    </source>
</evidence>
<keyword evidence="5" id="KW-0410">Iron transport</keyword>
<dbReference type="SUPFAM" id="SSF56935">
    <property type="entry name" value="Porins"/>
    <property type="match status" value="1"/>
</dbReference>
<dbReference type="SMART" id="SM00965">
    <property type="entry name" value="STN"/>
    <property type="match status" value="1"/>
</dbReference>
<dbReference type="Pfam" id="PF07660">
    <property type="entry name" value="STN"/>
    <property type="match status" value="1"/>
</dbReference>
<keyword evidence="13 14" id="KW-0998">Cell outer membrane</keyword>
<reference evidence="20 21" key="1">
    <citation type="submission" date="2016-09" db="EMBL/GenBank/DDBJ databases">
        <title>Phylogenomics of Achromobacter.</title>
        <authorList>
            <person name="Jeukens J."/>
            <person name="Freschi L."/>
            <person name="Vincent A.T."/>
            <person name="Emond-Rheault J.-G."/>
            <person name="Kukavica-Ibrulj I."/>
            <person name="Charette S.J."/>
            <person name="Levesque R.C."/>
        </authorList>
    </citation>
    <scope>NUCLEOTIDE SEQUENCE [LARGE SCALE GENOMIC DNA]</scope>
    <source>
        <strain evidence="20 21">AUS488</strain>
    </source>
</reference>
<dbReference type="CDD" id="cd01347">
    <property type="entry name" value="ligand_gated_channel"/>
    <property type="match status" value="1"/>
</dbReference>
<feature type="region of interest" description="Disordered" evidence="17">
    <location>
        <begin position="431"/>
        <end position="452"/>
    </location>
</feature>
<dbReference type="Gene3D" id="2.170.130.10">
    <property type="entry name" value="TonB-dependent receptor, plug domain"/>
    <property type="match status" value="1"/>
</dbReference>
<evidence type="ECO:0000256" key="5">
    <source>
        <dbReference type="ARBA" id="ARBA00022496"/>
    </source>
</evidence>
<evidence type="ECO:0000256" key="7">
    <source>
        <dbReference type="ARBA" id="ARBA00022729"/>
    </source>
</evidence>
<dbReference type="AlphaFoldDB" id="A0A1R1JV22"/>
<dbReference type="Gene3D" id="3.55.50.30">
    <property type="match status" value="1"/>
</dbReference>
<evidence type="ECO:0000259" key="19">
    <source>
        <dbReference type="SMART" id="SM00965"/>
    </source>
</evidence>
<keyword evidence="6 14" id="KW-0812">Transmembrane</keyword>
<dbReference type="InterPro" id="IPR012910">
    <property type="entry name" value="Plug_dom"/>
</dbReference>
<dbReference type="GO" id="GO:0015891">
    <property type="term" value="P:siderophore transport"/>
    <property type="evidence" value="ECO:0007669"/>
    <property type="project" value="InterPro"/>
</dbReference>
<proteinExistence type="inferred from homology"/>
<feature type="signal peptide" evidence="18">
    <location>
        <begin position="1"/>
        <end position="27"/>
    </location>
</feature>
<dbReference type="InterPro" id="IPR036942">
    <property type="entry name" value="Beta-barrel_TonB_sf"/>
</dbReference>
<evidence type="ECO:0000256" key="6">
    <source>
        <dbReference type="ARBA" id="ARBA00022692"/>
    </source>
</evidence>
<dbReference type="GO" id="GO:0038023">
    <property type="term" value="F:signaling receptor activity"/>
    <property type="evidence" value="ECO:0007669"/>
    <property type="project" value="InterPro"/>
</dbReference>
<dbReference type="Pfam" id="PF07715">
    <property type="entry name" value="Plug"/>
    <property type="match status" value="1"/>
</dbReference>
<dbReference type="PANTHER" id="PTHR32552:SF82">
    <property type="entry name" value="FCUA PROTEIN"/>
    <property type="match status" value="1"/>
</dbReference>